<evidence type="ECO:0000256" key="8">
    <source>
        <dbReference type="ARBA" id="ARBA00022692"/>
    </source>
</evidence>
<dbReference type="Proteomes" id="UP000694562">
    <property type="component" value="Unplaced"/>
</dbReference>
<feature type="transmembrane region" description="Helical" evidence="24">
    <location>
        <begin position="446"/>
        <end position="466"/>
    </location>
</feature>
<dbReference type="AlphaFoldDB" id="A0A8C4U270"/>
<evidence type="ECO:0000256" key="20">
    <source>
        <dbReference type="ARBA" id="ARBA00051945"/>
    </source>
</evidence>
<dbReference type="InterPro" id="IPR005821">
    <property type="entry name" value="Ion_trans_dom"/>
</dbReference>
<evidence type="ECO:0000256" key="5">
    <source>
        <dbReference type="ARBA" id="ARBA00022448"/>
    </source>
</evidence>
<evidence type="ECO:0000256" key="14">
    <source>
        <dbReference type="ARBA" id="ARBA00023054"/>
    </source>
</evidence>
<keyword evidence="8 24" id="KW-0812">Transmembrane</keyword>
<feature type="transmembrane region" description="Helical" evidence="24">
    <location>
        <begin position="478"/>
        <end position="496"/>
    </location>
</feature>
<feature type="transmembrane region" description="Helical" evidence="24">
    <location>
        <begin position="238"/>
        <end position="258"/>
    </location>
</feature>
<keyword evidence="7" id="KW-0107">Calcium channel</keyword>
<evidence type="ECO:0000256" key="19">
    <source>
        <dbReference type="ARBA" id="ARBA00044615"/>
    </source>
</evidence>
<evidence type="ECO:0000256" key="2">
    <source>
        <dbReference type="ARBA" id="ARBA00004195"/>
    </source>
</evidence>
<dbReference type="GO" id="GO:0036019">
    <property type="term" value="C:endolysosome"/>
    <property type="evidence" value="ECO:0007669"/>
    <property type="project" value="UniProtKB-ARBA"/>
</dbReference>
<feature type="transmembrane region" description="Helical" evidence="24">
    <location>
        <begin position="571"/>
        <end position="595"/>
    </location>
</feature>
<dbReference type="GO" id="GO:0005262">
    <property type="term" value="F:calcium channel activity"/>
    <property type="evidence" value="ECO:0007669"/>
    <property type="project" value="UniProtKB-KW"/>
</dbReference>
<dbReference type="FunFam" id="1.10.287.70:FF:000062">
    <property type="entry name" value="Two pore calcium channel protein 1"/>
    <property type="match status" value="1"/>
</dbReference>
<evidence type="ECO:0000313" key="27">
    <source>
        <dbReference type="Proteomes" id="UP000694562"/>
    </source>
</evidence>
<keyword evidence="12" id="KW-0851">Voltage-gated channel</keyword>
<feature type="transmembrane region" description="Helical" evidence="24">
    <location>
        <begin position="667"/>
        <end position="692"/>
    </location>
</feature>
<dbReference type="Pfam" id="PF00520">
    <property type="entry name" value="Ion_trans"/>
    <property type="match status" value="2"/>
</dbReference>
<dbReference type="Gene3D" id="1.20.120.350">
    <property type="entry name" value="Voltage-gated potassium channels. Chain C"/>
    <property type="match status" value="1"/>
</dbReference>
<reference evidence="26" key="1">
    <citation type="submission" date="2025-08" db="UniProtKB">
        <authorList>
            <consortium name="Ensembl"/>
        </authorList>
    </citation>
    <scope>IDENTIFICATION</scope>
</reference>
<keyword evidence="15" id="KW-0406">Ion transport</keyword>
<dbReference type="FunFam" id="1.20.120.350:FF:000031">
    <property type="entry name" value="Two pore calcium channel protein 1"/>
    <property type="match status" value="1"/>
</dbReference>
<feature type="transmembrane region" description="Helical" evidence="24">
    <location>
        <begin position="138"/>
        <end position="156"/>
    </location>
</feature>
<keyword evidence="5" id="KW-0813">Transport</keyword>
<feature type="transmembrane region" description="Helical" evidence="24">
    <location>
        <begin position="270"/>
        <end position="287"/>
    </location>
</feature>
<comment type="similarity">
    <text evidence="4">Belongs to the calcium channel alpha-1 subunit (TC 1.A.1.11) family. Two pore calcium channel subfamily.</text>
</comment>
<evidence type="ECO:0000256" key="16">
    <source>
        <dbReference type="ARBA" id="ARBA00023136"/>
    </source>
</evidence>
<feature type="domain" description="Ion transport" evidence="25">
    <location>
        <begin position="114"/>
        <end position="331"/>
    </location>
</feature>
<feature type="domain" description="Ion transport" evidence="25">
    <location>
        <begin position="442"/>
        <end position="692"/>
    </location>
</feature>
<evidence type="ECO:0000256" key="3">
    <source>
        <dbReference type="ARBA" id="ARBA00004520"/>
    </source>
</evidence>
<evidence type="ECO:0000256" key="4">
    <source>
        <dbReference type="ARBA" id="ARBA00009286"/>
    </source>
</evidence>
<dbReference type="GO" id="GO:0005248">
    <property type="term" value="F:voltage-gated sodium channel activity"/>
    <property type="evidence" value="ECO:0007669"/>
    <property type="project" value="UniProtKB-ARBA"/>
</dbReference>
<name>A0A8C4U270_FALTI</name>
<evidence type="ECO:0000313" key="26">
    <source>
        <dbReference type="Ensembl" id="ENSFTIP00000003387.1"/>
    </source>
</evidence>
<comment type="subunit">
    <text evidence="22">Dimer. Interacts with MTOR; the interaction is required for TPCN1 ATP sensitivity. Interacts with STX7, STX8 and STX12. Interacts with JPT2. Found in a complex with LSM12, TPCN1 and TPCN2.</text>
</comment>
<evidence type="ECO:0000256" key="10">
    <source>
        <dbReference type="ARBA" id="ARBA00022753"/>
    </source>
</evidence>
<dbReference type="Gene3D" id="1.10.287.70">
    <property type="match status" value="2"/>
</dbReference>
<keyword evidence="6" id="KW-0109">Calcium transport</keyword>
<feature type="transmembrane region" description="Helical" evidence="24">
    <location>
        <begin position="508"/>
        <end position="527"/>
    </location>
</feature>
<dbReference type="InterPro" id="IPR028801">
    <property type="entry name" value="TPC1_animal"/>
</dbReference>
<dbReference type="FunFam" id="1.10.287.70:FF:000071">
    <property type="entry name" value="Two pore calcium channel protein 1"/>
    <property type="match status" value="1"/>
</dbReference>
<comment type="function">
    <text evidence="21">Intracellular channel initially characterized as a non-selective Ca(2+)-permeable channel activated by NAADP (nicotinic acid adenine dinucleotide phosphate), it is also a voltage-gated highly-selective Na(+) channel activated directly by PI(3,5)P2 (phosphatidylinositol 3,5-bisphosphate) that senses pH changes and confers electrical excitability to organelles. Localizes to the early and recycling endosomes membranes where it plays a role in the uptake and processing of proteins and regulates organellar membrane excitability, membrane trafficking and pH homeostasis. Ion selectivity is not fixed but rather agonist-dependent and under defined ionic conditions, can be readily activated by both NAADP and PI(3,5)P2. Required for mTOR-dependent nutrient sensing.</text>
</comment>
<evidence type="ECO:0000256" key="22">
    <source>
        <dbReference type="ARBA" id="ARBA00066252"/>
    </source>
</evidence>
<comment type="catalytic activity">
    <reaction evidence="19">
        <text>Ca(2+)(in) = Ca(2+)(out)</text>
        <dbReference type="Rhea" id="RHEA:29671"/>
        <dbReference type="ChEBI" id="CHEBI:29108"/>
    </reaction>
    <physiologicalReaction direction="right-to-left" evidence="19">
        <dbReference type="Rhea" id="RHEA:29673"/>
    </physiologicalReaction>
</comment>
<dbReference type="GO" id="GO:0031901">
    <property type="term" value="C:early endosome membrane"/>
    <property type="evidence" value="ECO:0007669"/>
    <property type="project" value="UniProtKB-SubCell"/>
</dbReference>
<dbReference type="PANTHER" id="PTHR46474:SF1">
    <property type="entry name" value="TWO PORE CHANNEL PROTEIN 1"/>
    <property type="match status" value="1"/>
</dbReference>
<evidence type="ECO:0000256" key="7">
    <source>
        <dbReference type="ARBA" id="ARBA00022673"/>
    </source>
</evidence>
<dbReference type="GO" id="GO:0075509">
    <property type="term" value="P:endocytosis involved in viral entry into host cell"/>
    <property type="evidence" value="ECO:0007669"/>
    <property type="project" value="UniProtKB-ARBA"/>
</dbReference>
<evidence type="ECO:0000256" key="12">
    <source>
        <dbReference type="ARBA" id="ARBA00022882"/>
    </source>
</evidence>
<keyword evidence="14" id="KW-0175">Coiled coil</keyword>
<evidence type="ECO:0000256" key="9">
    <source>
        <dbReference type="ARBA" id="ARBA00022737"/>
    </source>
</evidence>
<keyword evidence="17" id="KW-0458">Lysosome</keyword>
<feature type="transmembrane region" description="Helical" evidence="24">
    <location>
        <begin position="110"/>
        <end position="132"/>
    </location>
</feature>
<dbReference type="GO" id="GO:0005765">
    <property type="term" value="C:lysosomal membrane"/>
    <property type="evidence" value="ECO:0007669"/>
    <property type="project" value="UniProtKB-SubCell"/>
</dbReference>
<evidence type="ECO:0000256" key="23">
    <source>
        <dbReference type="ARBA" id="ARBA00081391"/>
    </source>
</evidence>
<dbReference type="SUPFAM" id="SSF81324">
    <property type="entry name" value="Voltage-gated potassium channels"/>
    <property type="match status" value="1"/>
</dbReference>
<evidence type="ECO:0000256" key="13">
    <source>
        <dbReference type="ARBA" id="ARBA00022989"/>
    </source>
</evidence>
<keyword evidence="18" id="KW-0407">Ion channel</keyword>
<dbReference type="Ensembl" id="ENSFTIT00000003536.1">
    <property type="protein sequence ID" value="ENSFTIP00000003387.1"/>
    <property type="gene ID" value="ENSFTIG00000002176.1"/>
</dbReference>
<dbReference type="GO" id="GO:0055038">
    <property type="term" value="C:recycling endosome membrane"/>
    <property type="evidence" value="ECO:0007669"/>
    <property type="project" value="UniProtKB-SubCell"/>
</dbReference>
<keyword evidence="16 24" id="KW-0472">Membrane</keyword>
<evidence type="ECO:0000256" key="21">
    <source>
        <dbReference type="ARBA" id="ARBA00058420"/>
    </source>
</evidence>
<feature type="transmembrane region" description="Helical" evidence="24">
    <location>
        <begin position="299"/>
        <end position="321"/>
    </location>
</feature>
<dbReference type="GO" id="GO:0022832">
    <property type="term" value="F:voltage-gated channel activity"/>
    <property type="evidence" value="ECO:0007669"/>
    <property type="project" value="InterPro"/>
</dbReference>
<accession>A0A8C4U270</accession>
<dbReference type="GO" id="GO:0015280">
    <property type="term" value="F:ligand-gated sodium channel activity"/>
    <property type="evidence" value="ECO:0007669"/>
    <property type="project" value="UniProtKB-ARBA"/>
</dbReference>
<evidence type="ECO:0000256" key="1">
    <source>
        <dbReference type="ARBA" id="ARBA00004155"/>
    </source>
</evidence>
<feature type="transmembrane region" description="Helical" evidence="24">
    <location>
        <begin position="177"/>
        <end position="195"/>
    </location>
</feature>
<keyword evidence="10" id="KW-0967">Endosome</keyword>
<dbReference type="InterPro" id="IPR027359">
    <property type="entry name" value="Volt_channel_dom_sf"/>
</dbReference>
<reference evidence="26" key="2">
    <citation type="submission" date="2025-09" db="UniProtKB">
        <authorList>
            <consortium name="Ensembl"/>
        </authorList>
    </citation>
    <scope>IDENTIFICATION</scope>
</reference>
<comment type="catalytic activity">
    <reaction evidence="20">
        <text>Na(+)(in) = Na(+)(out)</text>
        <dbReference type="Rhea" id="RHEA:34963"/>
        <dbReference type="ChEBI" id="CHEBI:29101"/>
    </reaction>
    <physiologicalReaction direction="right-to-left" evidence="20">
        <dbReference type="Rhea" id="RHEA:34965"/>
    </physiologicalReaction>
</comment>
<dbReference type="GO" id="GO:0042802">
    <property type="term" value="F:identical protein binding"/>
    <property type="evidence" value="ECO:0007669"/>
    <property type="project" value="UniProtKB-ARBA"/>
</dbReference>
<dbReference type="PANTHER" id="PTHR46474">
    <property type="entry name" value="TWO PORE CALCIUM CHANNEL PROTEIN 1"/>
    <property type="match status" value="1"/>
</dbReference>
<evidence type="ECO:0000256" key="24">
    <source>
        <dbReference type="SAM" id="Phobius"/>
    </source>
</evidence>
<protein>
    <recommendedName>
        <fullName evidence="23">Voltage-dependent calcium channel protein TPC1</fullName>
    </recommendedName>
</protein>
<keyword evidence="9" id="KW-0677">Repeat</keyword>
<dbReference type="GO" id="GO:0034702">
    <property type="term" value="C:monoatomic ion channel complex"/>
    <property type="evidence" value="ECO:0007669"/>
    <property type="project" value="UniProtKB-KW"/>
</dbReference>
<sequence>MAVSMDDDVPLILTLDEGGSSASAPLDDLDREELPNESKITLSLFPAHCDSLACFSLCSGCSFFSARHNWEMNYQEAAIYLQEGENNDKFFTHPKNAKALAAYLFAHNHLFYLMELSTALLLLLLSLCEAPAVPMLRLGIFVHATLELFALIVVVFELSMKMRWLGFQTFIRHKRTMVKTCVLFVQFIEAIVVLVRQTSHVRITRALRCIFLVDCRYCGAVRRNLRQIFQSLPPFIDILLLLLFFMVIFAILGELYLWKIEVYFNTLENSLVNLFVLLTTSNFPDVMMPSYARNPWSCVFFIVYLSIELYFIMNLLLAVVFDTFNDIEKRKFKSLLLHKRTAIQHAYRLLITKQRPSGVSFKHFEGLLRFYKPRMCARERYLTFKALNQSNTPLVSLKDFYNFYEVVGLKWKAKRNREHWFDDLPRTAFLIFKGINILVKSRVFQYSMYTVVAVNGIWILVETFMLQGGNFFSRNVPWSYIVFLTIYGVELLLKTTGLGPVEYLSSGWNLFDFSVTLFAFLGLMALAFNMEPFYFIVVLRPLQLLRLFKLKKRYRNVLDTMFELFPRMASLGLTLLIFYYCFAIVGMEFFAGVVYPNCCNTSTVADSYRWVNHTVGNKTVVEEGYYYLNNFDNILNSFVTLFELTVVNDWYIIMEGVTSQTTHWSRLYFMIFYIVTMVVMTIIVAFILDAFVFRMNYTRKNQDSEEDNGIVLEKEISKEEVVGIIELYKRSSAAAETAQLQKIVLQMDKYGQMSTLFLGRRSRTKSDLSMKMYEEEIQVCGPKLEIPASLSDEACQSLLSGSGYRLCRCESQ</sequence>
<keyword evidence="27" id="KW-1185">Reference proteome</keyword>
<evidence type="ECO:0000256" key="15">
    <source>
        <dbReference type="ARBA" id="ARBA00023065"/>
    </source>
</evidence>
<dbReference type="GO" id="GO:0097682">
    <property type="term" value="F:intracellularly phosphatidylinositol-3,5-bisphosphate-gated monatomic cation channel activity"/>
    <property type="evidence" value="ECO:0007669"/>
    <property type="project" value="UniProtKB-ARBA"/>
</dbReference>
<organism evidence="26 27">
    <name type="scientific">Falco tinnunculus</name>
    <name type="common">Common kestrel</name>
    <dbReference type="NCBI Taxonomy" id="100819"/>
    <lineage>
        <taxon>Eukaryota</taxon>
        <taxon>Metazoa</taxon>
        <taxon>Chordata</taxon>
        <taxon>Craniata</taxon>
        <taxon>Vertebrata</taxon>
        <taxon>Euteleostomi</taxon>
        <taxon>Archelosauria</taxon>
        <taxon>Archosauria</taxon>
        <taxon>Dinosauria</taxon>
        <taxon>Saurischia</taxon>
        <taxon>Theropoda</taxon>
        <taxon>Coelurosauria</taxon>
        <taxon>Aves</taxon>
        <taxon>Neognathae</taxon>
        <taxon>Neoaves</taxon>
        <taxon>Telluraves</taxon>
        <taxon>Australaves</taxon>
        <taxon>Falconiformes</taxon>
        <taxon>Falconidae</taxon>
        <taxon>Falco</taxon>
    </lineage>
</organism>
<keyword evidence="11" id="KW-0106">Calcium</keyword>
<comment type="subcellular location">
    <subcellularLocation>
        <location evidence="3">Early endosome membrane</location>
        <topology evidence="3">Multi-pass membrane protein</topology>
    </subcellularLocation>
    <subcellularLocation>
        <location evidence="1">Lysosome membrane</location>
        <topology evidence="1">Multi-pass membrane protein</topology>
    </subcellularLocation>
    <subcellularLocation>
        <location evidence="2">Recycling endosome membrane</location>
        <topology evidence="2">Multi-pass membrane protein</topology>
    </subcellularLocation>
</comment>
<evidence type="ECO:0000256" key="11">
    <source>
        <dbReference type="ARBA" id="ARBA00022837"/>
    </source>
</evidence>
<evidence type="ECO:0000256" key="6">
    <source>
        <dbReference type="ARBA" id="ARBA00022568"/>
    </source>
</evidence>
<evidence type="ECO:0000256" key="18">
    <source>
        <dbReference type="ARBA" id="ARBA00023303"/>
    </source>
</evidence>
<evidence type="ECO:0000259" key="25">
    <source>
        <dbReference type="Pfam" id="PF00520"/>
    </source>
</evidence>
<evidence type="ECO:0000256" key="17">
    <source>
        <dbReference type="ARBA" id="ARBA00023228"/>
    </source>
</evidence>
<keyword evidence="13 24" id="KW-1133">Transmembrane helix</keyword>
<proteinExistence type="inferred from homology"/>